<evidence type="ECO:0000256" key="1">
    <source>
        <dbReference type="SAM" id="Phobius"/>
    </source>
</evidence>
<feature type="transmembrane region" description="Helical" evidence="1">
    <location>
        <begin position="53"/>
        <end position="71"/>
    </location>
</feature>
<name>A0A7G9W4J0_ALKCA</name>
<protein>
    <submittedName>
        <fullName evidence="2">Uncharacterized protein</fullName>
    </submittedName>
</protein>
<keyword evidence="3" id="KW-1185">Reference proteome</keyword>
<keyword evidence="1" id="KW-1133">Transmembrane helix</keyword>
<keyword evidence="1" id="KW-0812">Transmembrane</keyword>
<reference evidence="2 3" key="1">
    <citation type="submission" date="2020-07" db="EMBL/GenBank/DDBJ databases">
        <title>Alkalicella. sp. LB2 genome.</title>
        <authorList>
            <person name="Postec A."/>
            <person name="Quemeneur M."/>
        </authorList>
    </citation>
    <scope>NUCLEOTIDE SEQUENCE [LARGE SCALE GENOMIC DNA]</scope>
    <source>
        <strain evidence="2 3">LB2</strain>
    </source>
</reference>
<dbReference type="Proteomes" id="UP000516160">
    <property type="component" value="Chromosome"/>
</dbReference>
<dbReference type="EMBL" id="CP058559">
    <property type="protein sequence ID" value="QNO13602.1"/>
    <property type="molecule type" value="Genomic_DNA"/>
</dbReference>
<dbReference type="AlphaFoldDB" id="A0A7G9W4J0"/>
<dbReference type="RefSeq" id="WP_213167271.1">
    <property type="nucleotide sequence ID" value="NZ_CP058559.1"/>
</dbReference>
<evidence type="ECO:0000313" key="2">
    <source>
        <dbReference type="EMBL" id="QNO13602.1"/>
    </source>
</evidence>
<proteinExistence type="predicted"/>
<dbReference type="KEGG" id="acae:HYG86_01865"/>
<accession>A0A7G9W4J0</accession>
<sequence>MSEQSSLRTKREIPQSELRRKLNTRLQQRGLQRKISYDIPDYETQTMGILRGVLGKSVCWLICVVLGLFIYSNTFFANSFSQGVVMRTESYLDGTNDMDLSWENFRQWVNEIRKNNAQLRN</sequence>
<evidence type="ECO:0000313" key="3">
    <source>
        <dbReference type="Proteomes" id="UP000516160"/>
    </source>
</evidence>
<keyword evidence="1" id="KW-0472">Membrane</keyword>
<gene>
    <name evidence="2" type="ORF">HYG86_01865</name>
</gene>
<organism evidence="2 3">
    <name type="scientific">Alkalicella caledoniensis</name>
    <dbReference type="NCBI Taxonomy" id="2731377"/>
    <lineage>
        <taxon>Bacteria</taxon>
        <taxon>Bacillati</taxon>
        <taxon>Bacillota</taxon>
        <taxon>Clostridia</taxon>
        <taxon>Eubacteriales</taxon>
        <taxon>Proteinivoracaceae</taxon>
        <taxon>Alkalicella</taxon>
    </lineage>
</organism>